<dbReference type="Pfam" id="PF20151">
    <property type="entry name" value="DUF6533"/>
    <property type="match status" value="1"/>
</dbReference>
<dbReference type="InterPro" id="IPR045340">
    <property type="entry name" value="DUF6533"/>
</dbReference>
<evidence type="ECO:0000313" key="3">
    <source>
        <dbReference type="EMBL" id="OAX32759.1"/>
    </source>
</evidence>
<sequence length="314" mass="35572">MTLVSDDPSWWLLISSMRQSSYFLVACLTAVVYDWALTFGQEFELVWRRRRSPMTFLYLSVRYLGILYTVVMMMVYLPSALLTDAVSTIFYLVLNWISIIGNIMLDVIIITRLYAMYQQSKQMLIFLVAFLAIKATSTVITMILTIMRVSGEELVLSGAHMCTYSPSGDGMIVFEVSWIVATAWETLVLCLAVWIAVKHFRELQRPSTRWIVGDCFMILVKTHVFYFASFVSVSSLQLSEDFSPKLLNLTSAAAGIFIGILEFTRVVQIFIMGPRLILEVREYHANHVSNSDEGSDMASIVFHERVHISSGGGV</sequence>
<evidence type="ECO:0000256" key="1">
    <source>
        <dbReference type="SAM" id="Phobius"/>
    </source>
</evidence>
<feature type="transmembrane region" description="Helical" evidence="1">
    <location>
        <begin position="20"/>
        <end position="36"/>
    </location>
</feature>
<feature type="transmembrane region" description="Helical" evidence="1">
    <location>
        <begin position="89"/>
        <end position="111"/>
    </location>
</feature>
<feature type="transmembrane region" description="Helical" evidence="1">
    <location>
        <begin position="249"/>
        <end position="271"/>
    </location>
</feature>
<accession>A0A1B7MJJ2</accession>
<dbReference type="InParanoid" id="A0A1B7MJJ2"/>
<proteinExistence type="predicted"/>
<keyword evidence="1" id="KW-1133">Transmembrane helix</keyword>
<dbReference type="OrthoDB" id="3066463at2759"/>
<evidence type="ECO:0000259" key="2">
    <source>
        <dbReference type="Pfam" id="PF20151"/>
    </source>
</evidence>
<dbReference type="EMBL" id="KV448923">
    <property type="protein sequence ID" value="OAX32759.1"/>
    <property type="molecule type" value="Genomic_DNA"/>
</dbReference>
<feature type="transmembrane region" description="Helical" evidence="1">
    <location>
        <begin position="209"/>
        <end position="229"/>
    </location>
</feature>
<keyword evidence="1" id="KW-0812">Transmembrane</keyword>
<feature type="transmembrane region" description="Helical" evidence="1">
    <location>
        <begin position="176"/>
        <end position="197"/>
    </location>
</feature>
<dbReference type="AlphaFoldDB" id="A0A1B7MJJ2"/>
<feature type="domain" description="DUF6533" evidence="2">
    <location>
        <begin position="22"/>
        <end position="67"/>
    </location>
</feature>
<reference evidence="3 4" key="1">
    <citation type="submission" date="2016-06" db="EMBL/GenBank/DDBJ databases">
        <title>Comparative genomics of the ectomycorrhizal sister species Rhizopogon vinicolor and Rhizopogon vesiculosus (Basidiomycota: Boletales) reveals a divergence of the mating type B locus.</title>
        <authorList>
            <consortium name="DOE Joint Genome Institute"/>
            <person name="Mujic A.B."/>
            <person name="Kuo A."/>
            <person name="Tritt A."/>
            <person name="Lipzen A."/>
            <person name="Chen C."/>
            <person name="Johnson J."/>
            <person name="Sharma A."/>
            <person name="Barry K."/>
            <person name="Grigoriev I.V."/>
            <person name="Spatafora J.W."/>
        </authorList>
    </citation>
    <scope>NUCLEOTIDE SEQUENCE [LARGE SCALE GENOMIC DNA]</scope>
    <source>
        <strain evidence="3 4">AM-OR11-026</strain>
    </source>
</reference>
<evidence type="ECO:0000313" key="4">
    <source>
        <dbReference type="Proteomes" id="UP000092154"/>
    </source>
</evidence>
<feature type="transmembrane region" description="Helical" evidence="1">
    <location>
        <begin position="56"/>
        <end position="77"/>
    </location>
</feature>
<keyword evidence="1" id="KW-0472">Membrane</keyword>
<protein>
    <recommendedName>
        <fullName evidence="2">DUF6533 domain-containing protein</fullName>
    </recommendedName>
</protein>
<feature type="transmembrane region" description="Helical" evidence="1">
    <location>
        <begin position="123"/>
        <end position="147"/>
    </location>
</feature>
<organism evidence="3 4">
    <name type="scientific">Rhizopogon vinicolor AM-OR11-026</name>
    <dbReference type="NCBI Taxonomy" id="1314800"/>
    <lineage>
        <taxon>Eukaryota</taxon>
        <taxon>Fungi</taxon>
        <taxon>Dikarya</taxon>
        <taxon>Basidiomycota</taxon>
        <taxon>Agaricomycotina</taxon>
        <taxon>Agaricomycetes</taxon>
        <taxon>Agaricomycetidae</taxon>
        <taxon>Boletales</taxon>
        <taxon>Suillineae</taxon>
        <taxon>Rhizopogonaceae</taxon>
        <taxon>Rhizopogon</taxon>
    </lineage>
</organism>
<keyword evidence="4" id="KW-1185">Reference proteome</keyword>
<gene>
    <name evidence="3" type="ORF">K503DRAFT_869974</name>
</gene>
<name>A0A1B7MJJ2_9AGAM</name>
<dbReference type="Proteomes" id="UP000092154">
    <property type="component" value="Unassembled WGS sequence"/>
</dbReference>